<evidence type="ECO:0000313" key="2">
    <source>
        <dbReference type="Proteomes" id="UP000499080"/>
    </source>
</evidence>
<proteinExistence type="predicted"/>
<reference evidence="1 2" key="1">
    <citation type="journal article" date="2019" name="Sci. Rep.">
        <title>Orb-weaving spider Araneus ventricosus genome elucidates the spidroin gene catalogue.</title>
        <authorList>
            <person name="Kono N."/>
            <person name="Nakamura H."/>
            <person name="Ohtoshi R."/>
            <person name="Moran D.A.P."/>
            <person name="Shinohara A."/>
            <person name="Yoshida Y."/>
            <person name="Fujiwara M."/>
            <person name="Mori M."/>
            <person name="Tomita M."/>
            <person name="Arakawa K."/>
        </authorList>
    </citation>
    <scope>NUCLEOTIDE SEQUENCE [LARGE SCALE GENOMIC DNA]</scope>
</reference>
<sequence>MLVLDITYRRKMQVLRRLMKTLFFWKPRETQAHRRLMKTF</sequence>
<protein>
    <submittedName>
        <fullName evidence="1">Uncharacterized protein</fullName>
    </submittedName>
</protein>
<accession>A0A4Y2JGU9</accession>
<gene>
    <name evidence="1" type="ORF">AVEN_15324_1</name>
</gene>
<name>A0A4Y2JGU9_ARAVE</name>
<keyword evidence="2" id="KW-1185">Reference proteome</keyword>
<organism evidence="1 2">
    <name type="scientific">Araneus ventricosus</name>
    <name type="common">Orbweaver spider</name>
    <name type="synonym">Epeira ventricosa</name>
    <dbReference type="NCBI Taxonomy" id="182803"/>
    <lineage>
        <taxon>Eukaryota</taxon>
        <taxon>Metazoa</taxon>
        <taxon>Ecdysozoa</taxon>
        <taxon>Arthropoda</taxon>
        <taxon>Chelicerata</taxon>
        <taxon>Arachnida</taxon>
        <taxon>Araneae</taxon>
        <taxon>Araneomorphae</taxon>
        <taxon>Entelegynae</taxon>
        <taxon>Araneoidea</taxon>
        <taxon>Araneidae</taxon>
        <taxon>Araneus</taxon>
    </lineage>
</organism>
<dbReference type="EMBL" id="BGPR01003546">
    <property type="protein sequence ID" value="GBM89521.1"/>
    <property type="molecule type" value="Genomic_DNA"/>
</dbReference>
<evidence type="ECO:0000313" key="1">
    <source>
        <dbReference type="EMBL" id="GBM89521.1"/>
    </source>
</evidence>
<dbReference type="AlphaFoldDB" id="A0A4Y2JGU9"/>
<dbReference type="Proteomes" id="UP000499080">
    <property type="component" value="Unassembled WGS sequence"/>
</dbReference>
<feature type="non-terminal residue" evidence="1">
    <location>
        <position position="40"/>
    </location>
</feature>
<comment type="caution">
    <text evidence="1">The sequence shown here is derived from an EMBL/GenBank/DDBJ whole genome shotgun (WGS) entry which is preliminary data.</text>
</comment>